<dbReference type="PANTHER" id="PTHR24559:SF444">
    <property type="entry name" value="REVERSE TRANSCRIPTASE DOMAIN-CONTAINING PROTEIN"/>
    <property type="match status" value="1"/>
</dbReference>
<dbReference type="AlphaFoldDB" id="A0A8X6SVR6"/>
<proteinExistence type="predicted"/>
<dbReference type="CDD" id="cd01647">
    <property type="entry name" value="RT_LTR"/>
    <property type="match status" value="1"/>
</dbReference>
<dbReference type="Pfam" id="PF00078">
    <property type="entry name" value="RVT_1"/>
    <property type="match status" value="1"/>
</dbReference>
<gene>
    <name evidence="2" type="primary">pol</name>
    <name evidence="2" type="ORF">TNCV_3990011</name>
</gene>
<dbReference type="InterPro" id="IPR043502">
    <property type="entry name" value="DNA/RNA_pol_sf"/>
</dbReference>
<dbReference type="SUPFAM" id="SSF56672">
    <property type="entry name" value="DNA/RNA polymerases"/>
    <property type="match status" value="1"/>
</dbReference>
<name>A0A8X6SVR6_TRICX</name>
<dbReference type="Proteomes" id="UP000887159">
    <property type="component" value="Unassembled WGS sequence"/>
</dbReference>
<dbReference type="InterPro" id="IPR053134">
    <property type="entry name" value="RNA-dir_DNA_polymerase"/>
</dbReference>
<evidence type="ECO:0000259" key="1">
    <source>
        <dbReference type="PROSITE" id="PS50878"/>
    </source>
</evidence>
<dbReference type="PANTHER" id="PTHR24559">
    <property type="entry name" value="TRANSPOSON TY3-I GAG-POL POLYPROTEIN"/>
    <property type="match status" value="1"/>
</dbReference>
<organism evidence="2 3">
    <name type="scientific">Trichonephila clavipes</name>
    <name type="common">Golden silk orbweaver</name>
    <name type="synonym">Nephila clavipes</name>
    <dbReference type="NCBI Taxonomy" id="2585209"/>
    <lineage>
        <taxon>Eukaryota</taxon>
        <taxon>Metazoa</taxon>
        <taxon>Ecdysozoa</taxon>
        <taxon>Arthropoda</taxon>
        <taxon>Chelicerata</taxon>
        <taxon>Arachnida</taxon>
        <taxon>Araneae</taxon>
        <taxon>Araneomorphae</taxon>
        <taxon>Entelegynae</taxon>
        <taxon>Araneoidea</taxon>
        <taxon>Nephilidae</taxon>
        <taxon>Trichonephila</taxon>
    </lineage>
</organism>
<dbReference type="GO" id="GO:0071897">
    <property type="term" value="P:DNA biosynthetic process"/>
    <property type="evidence" value="ECO:0007669"/>
    <property type="project" value="UniProtKB-ARBA"/>
</dbReference>
<feature type="domain" description="Reverse transcriptase" evidence="1">
    <location>
        <begin position="104"/>
        <end position="292"/>
    </location>
</feature>
<keyword evidence="3" id="KW-1185">Reference proteome</keyword>
<evidence type="ECO:0000313" key="2">
    <source>
        <dbReference type="EMBL" id="GFY20957.1"/>
    </source>
</evidence>
<accession>A0A8X6SVR6</accession>
<dbReference type="Gene3D" id="3.30.70.270">
    <property type="match status" value="1"/>
</dbReference>
<dbReference type="EMBL" id="BMAU01021357">
    <property type="protein sequence ID" value="GFY20957.1"/>
    <property type="molecule type" value="Genomic_DNA"/>
</dbReference>
<protein>
    <submittedName>
        <fullName evidence="2">Retrovirus-related Pol polyprotein from transposon 297</fullName>
    </submittedName>
</protein>
<reference evidence="2" key="1">
    <citation type="submission" date="2020-08" db="EMBL/GenBank/DDBJ databases">
        <title>Multicomponent nature underlies the extraordinary mechanical properties of spider dragline silk.</title>
        <authorList>
            <person name="Kono N."/>
            <person name="Nakamura H."/>
            <person name="Mori M."/>
            <person name="Yoshida Y."/>
            <person name="Ohtoshi R."/>
            <person name="Malay A.D."/>
            <person name="Moran D.A.P."/>
            <person name="Tomita M."/>
            <person name="Numata K."/>
            <person name="Arakawa K."/>
        </authorList>
    </citation>
    <scope>NUCLEOTIDE SEQUENCE</scope>
</reference>
<dbReference type="Gene3D" id="3.10.10.10">
    <property type="entry name" value="HIV Type 1 Reverse Transcriptase, subunit A, domain 1"/>
    <property type="match status" value="1"/>
</dbReference>
<dbReference type="InterPro" id="IPR043128">
    <property type="entry name" value="Rev_trsase/Diguanyl_cyclase"/>
</dbReference>
<dbReference type="PROSITE" id="PS50878">
    <property type="entry name" value="RT_POL"/>
    <property type="match status" value="1"/>
</dbReference>
<comment type="caution">
    <text evidence="2">The sequence shown here is derived from an EMBL/GenBank/DDBJ whole genome shotgun (WGS) entry which is preliminary data.</text>
</comment>
<dbReference type="InterPro" id="IPR000477">
    <property type="entry name" value="RT_dom"/>
</dbReference>
<evidence type="ECO:0000313" key="3">
    <source>
        <dbReference type="Proteomes" id="UP000887159"/>
    </source>
</evidence>
<sequence>MKDTRLILDFDKKSLVIPDDQIKPLPIMEKPVKIDLSNTKLGERQNEELQDLFNSFKGLFSDKPGLTHVLYREIKTRDQGSVVSRPYRYDRVKQGIINYHVQKMLNEGTIRPIQSPYVSPVVLTRKNNGLPPDSPEAYRFAIDYHKLNVITKYSRYPLPSIDDLITTNIPFTTIMSTLVLRSGYFQLAINPRDIEKTTFVTKNGTFAFNRMPFGLSRAAPNFQKAIDIILKPVLVHFVSVYMDDVIISSPSFTEHVDHLNQVFTLLQDAGLTMNKDKCHLARDKFKYLGLIISRDGIKTDDNKVPRPNEILIPS</sequence>